<dbReference type="AlphaFoldDB" id="A0AAW0ER49"/>
<evidence type="ECO:0000313" key="5">
    <source>
        <dbReference type="Proteomes" id="UP001430356"/>
    </source>
</evidence>
<dbReference type="Proteomes" id="UP001430356">
    <property type="component" value="Unassembled WGS sequence"/>
</dbReference>
<evidence type="ECO:0000256" key="3">
    <source>
        <dbReference type="SAM" id="MobiDB-lite"/>
    </source>
</evidence>
<organism evidence="4 5">
    <name type="scientific">Novymonas esmeraldas</name>
    <dbReference type="NCBI Taxonomy" id="1808958"/>
    <lineage>
        <taxon>Eukaryota</taxon>
        <taxon>Discoba</taxon>
        <taxon>Euglenozoa</taxon>
        <taxon>Kinetoplastea</taxon>
        <taxon>Metakinetoplastina</taxon>
        <taxon>Trypanosomatida</taxon>
        <taxon>Trypanosomatidae</taxon>
        <taxon>Novymonas</taxon>
    </lineage>
</organism>
<dbReference type="InterPro" id="IPR002164">
    <property type="entry name" value="NAP_family"/>
</dbReference>
<dbReference type="Pfam" id="PF00956">
    <property type="entry name" value="NAP"/>
    <property type="match status" value="1"/>
</dbReference>
<dbReference type="EMBL" id="JAECZO010000059">
    <property type="protein sequence ID" value="KAK7195656.1"/>
    <property type="molecule type" value="Genomic_DNA"/>
</dbReference>
<dbReference type="SUPFAM" id="SSF143113">
    <property type="entry name" value="NAP-like"/>
    <property type="match status" value="1"/>
</dbReference>
<dbReference type="InterPro" id="IPR037231">
    <property type="entry name" value="NAP-like_sf"/>
</dbReference>
<evidence type="ECO:0000313" key="4">
    <source>
        <dbReference type="EMBL" id="KAK7195656.1"/>
    </source>
</evidence>
<feature type="compositionally biased region" description="Gly residues" evidence="3">
    <location>
        <begin position="337"/>
        <end position="354"/>
    </location>
</feature>
<proteinExistence type="inferred from homology"/>
<evidence type="ECO:0000256" key="1">
    <source>
        <dbReference type="ARBA" id="ARBA00009947"/>
    </source>
</evidence>
<keyword evidence="5" id="KW-1185">Reference proteome</keyword>
<gene>
    <name evidence="4" type="ORF">NESM_000495200</name>
</gene>
<comment type="caution">
    <text evidence="4">The sequence shown here is derived from an EMBL/GenBank/DDBJ whole genome shotgun (WGS) entry which is preliminary data.</text>
</comment>
<comment type="similarity">
    <text evidence="1 2">Belongs to the nucleosome assembly protein (NAP) family.</text>
</comment>
<reference evidence="4 5" key="1">
    <citation type="journal article" date="2021" name="MBio">
        <title>A New Model Trypanosomatid, Novymonas esmeraldas: Genomic Perception of Its 'Candidatus Pandoraea novymonadis' Endosymbiont.</title>
        <authorList>
            <person name="Zakharova A."/>
            <person name="Saura A."/>
            <person name="Butenko A."/>
            <person name="Podesvova L."/>
            <person name="Warmusova S."/>
            <person name="Kostygov A.Y."/>
            <person name="Nenarokova A."/>
            <person name="Lukes J."/>
            <person name="Opperdoes F.R."/>
            <person name="Yurchenko V."/>
        </authorList>
    </citation>
    <scope>NUCLEOTIDE SEQUENCE [LARGE SCALE GENOMIC DNA]</scope>
    <source>
        <strain evidence="4 5">E262AT.01</strain>
    </source>
</reference>
<dbReference type="GO" id="GO:0005634">
    <property type="term" value="C:nucleus"/>
    <property type="evidence" value="ECO:0007669"/>
    <property type="project" value="InterPro"/>
</dbReference>
<feature type="region of interest" description="Disordered" evidence="3">
    <location>
        <begin position="1"/>
        <end position="21"/>
    </location>
</feature>
<dbReference type="GO" id="GO:0006334">
    <property type="term" value="P:nucleosome assembly"/>
    <property type="evidence" value="ECO:0007669"/>
    <property type="project" value="InterPro"/>
</dbReference>
<accession>A0AAW0ER49</accession>
<evidence type="ECO:0000256" key="2">
    <source>
        <dbReference type="RuleBase" id="RU003876"/>
    </source>
</evidence>
<protein>
    <submittedName>
        <fullName evidence="4">Nucleosome assembly protein</fullName>
    </submittedName>
</protein>
<feature type="compositionally biased region" description="Acidic residues" evidence="3">
    <location>
        <begin position="313"/>
        <end position="332"/>
    </location>
</feature>
<dbReference type="Gene3D" id="3.30.1120.90">
    <property type="entry name" value="Nucleosome assembly protein"/>
    <property type="match status" value="1"/>
</dbReference>
<feature type="region of interest" description="Disordered" evidence="3">
    <location>
        <begin position="303"/>
        <end position="354"/>
    </location>
</feature>
<name>A0AAW0ER49_9TRYP</name>
<sequence length="354" mass="39835">MPPKQQQRAAPVVQPEEDEEDDVMEMGDMMDLQRYLDPDFSKNFMASLPEKIRQRALVLVDYDKDLLAQQKAHQQKEADIIKRYDALFAPLLQRRREIVTGAAVTEEEVSKGVPEDHAGQVSIAVAADAAEAEDSFGLEGFWLRALSHHTVIESTIEPHDEDVLKHLIDIRSSAADGDYGSFQVTFTFAPNDFFAEETLTATVTVKDDESALTVTPITWKAGKNVTMRTITKKQRAKRTGQVRTISHDEPQPSFFWLFVKRDGAAAEADDDDEEAQDFDDDEQRISTLEVLHTRIVPNAVRYYTGEAPNGFSDQDEEDEEDEEEEEEEEEEEILPRGRGGNRGGNRGGRGGRGF</sequence>
<dbReference type="PANTHER" id="PTHR11875">
    <property type="entry name" value="TESTIS-SPECIFIC Y-ENCODED PROTEIN"/>
    <property type="match status" value="1"/>
</dbReference>